<accession>A0A6G1KM13</accession>
<organism evidence="2 3">
    <name type="scientific">Pleomassaria siparia CBS 279.74</name>
    <dbReference type="NCBI Taxonomy" id="1314801"/>
    <lineage>
        <taxon>Eukaryota</taxon>
        <taxon>Fungi</taxon>
        <taxon>Dikarya</taxon>
        <taxon>Ascomycota</taxon>
        <taxon>Pezizomycotina</taxon>
        <taxon>Dothideomycetes</taxon>
        <taxon>Pleosporomycetidae</taxon>
        <taxon>Pleosporales</taxon>
        <taxon>Pleomassariaceae</taxon>
        <taxon>Pleomassaria</taxon>
    </lineage>
</organism>
<gene>
    <name evidence="2" type="ORF">K504DRAFT_368738</name>
</gene>
<evidence type="ECO:0000313" key="3">
    <source>
        <dbReference type="Proteomes" id="UP000799428"/>
    </source>
</evidence>
<dbReference type="EMBL" id="MU005765">
    <property type="protein sequence ID" value="KAF2713397.1"/>
    <property type="molecule type" value="Genomic_DNA"/>
</dbReference>
<reference evidence="2" key="1">
    <citation type="journal article" date="2020" name="Stud. Mycol.">
        <title>101 Dothideomycetes genomes: a test case for predicting lifestyles and emergence of pathogens.</title>
        <authorList>
            <person name="Haridas S."/>
            <person name="Albert R."/>
            <person name="Binder M."/>
            <person name="Bloem J."/>
            <person name="Labutti K."/>
            <person name="Salamov A."/>
            <person name="Andreopoulos B."/>
            <person name="Baker S."/>
            <person name="Barry K."/>
            <person name="Bills G."/>
            <person name="Bluhm B."/>
            <person name="Cannon C."/>
            <person name="Castanera R."/>
            <person name="Culley D."/>
            <person name="Daum C."/>
            <person name="Ezra D."/>
            <person name="Gonzalez J."/>
            <person name="Henrissat B."/>
            <person name="Kuo A."/>
            <person name="Liang C."/>
            <person name="Lipzen A."/>
            <person name="Lutzoni F."/>
            <person name="Magnuson J."/>
            <person name="Mondo S."/>
            <person name="Nolan M."/>
            <person name="Ohm R."/>
            <person name="Pangilinan J."/>
            <person name="Park H.-J."/>
            <person name="Ramirez L."/>
            <person name="Alfaro M."/>
            <person name="Sun H."/>
            <person name="Tritt A."/>
            <person name="Yoshinaga Y."/>
            <person name="Zwiers L.-H."/>
            <person name="Turgeon B."/>
            <person name="Goodwin S."/>
            <person name="Spatafora J."/>
            <person name="Crous P."/>
            <person name="Grigoriev I."/>
        </authorList>
    </citation>
    <scope>NUCLEOTIDE SEQUENCE</scope>
    <source>
        <strain evidence="2">CBS 279.74</strain>
    </source>
</reference>
<name>A0A6G1KM13_9PLEO</name>
<dbReference type="OrthoDB" id="59699at2759"/>
<keyword evidence="3" id="KW-1185">Reference proteome</keyword>
<sequence>MASSTPTKRLAIFCDGTWCGRETRVPGAPPSNILMLASMVGNVRFLASAGELPTAVHPIHPHNGNPNIVAGYQEGVGLNKTFLEYLWDGATASTIGEECISVYKFIVDNYTDEHEIWMFGLSRGAYTVRCVAGMINNCGIIKKAGLRTDDIATLCEGVYRAYRSPLPIDHPGSDRCKRLRENSAHVWPVLRPIRFMGLFDTVGGLGIPRIDAGVGFDWPEFYDQDISSVVQDVYHAVSLHDRLWLFQPCLAFEGKGEWKAKVTQKWFPGTHYDLGRQTFRFVRQAPNNQIEKYLGVLPDLLSKTIFPNQVLSDLVLRWMVESTQTVSATSEMPTPIIRDVRQEIRDINDRLAYIPPSLKNTYIGSGDIYGSPLSYAPAGSLYAPLLRFGSKVVGLLNKVWPQLGDNIQDLLGIKTILRILTATRDRRIPGDVGDEAVYKYKDREEVFVDDVGTVREIVIGVKAGLAGEGGRKRYPSRTFESWGLWRRVFDGT</sequence>
<evidence type="ECO:0000313" key="2">
    <source>
        <dbReference type="EMBL" id="KAF2713397.1"/>
    </source>
</evidence>
<dbReference type="PANTHER" id="PTHR33840:SF16">
    <property type="entry name" value="DUF2235 DOMAIN-CONTAINING PROTEIN"/>
    <property type="match status" value="1"/>
</dbReference>
<dbReference type="Pfam" id="PF09994">
    <property type="entry name" value="T6SS_Tle1-like_cat"/>
    <property type="match status" value="1"/>
</dbReference>
<proteinExistence type="predicted"/>
<dbReference type="PANTHER" id="PTHR33840">
    <property type="match status" value="1"/>
</dbReference>
<dbReference type="Proteomes" id="UP000799428">
    <property type="component" value="Unassembled WGS sequence"/>
</dbReference>
<feature type="domain" description="T6SS Phospholipase effector Tle1-like catalytic" evidence="1">
    <location>
        <begin position="8"/>
        <end position="321"/>
    </location>
</feature>
<dbReference type="InterPro" id="IPR018712">
    <property type="entry name" value="Tle1-like_cat"/>
</dbReference>
<dbReference type="AlphaFoldDB" id="A0A6G1KM13"/>
<evidence type="ECO:0000259" key="1">
    <source>
        <dbReference type="Pfam" id="PF09994"/>
    </source>
</evidence>
<protein>
    <recommendedName>
        <fullName evidence="1">T6SS Phospholipase effector Tle1-like catalytic domain-containing protein</fullName>
    </recommendedName>
</protein>